<dbReference type="Gene3D" id="2.130.10.10">
    <property type="entry name" value="YVTN repeat-like/Quinoprotein amine dehydrogenase"/>
    <property type="match status" value="1"/>
</dbReference>
<feature type="compositionally biased region" description="Low complexity" evidence="1">
    <location>
        <begin position="234"/>
        <end position="250"/>
    </location>
</feature>
<feature type="non-terminal residue" evidence="2">
    <location>
        <position position="1"/>
    </location>
</feature>
<protein>
    <recommendedName>
        <fullName evidence="3">Photosynthesis system II assembly factor Ycf48/Hcf136-like domain-containing protein</fullName>
    </recommendedName>
</protein>
<feature type="region of interest" description="Disordered" evidence="1">
    <location>
        <begin position="226"/>
        <end position="250"/>
    </location>
</feature>
<gene>
    <name evidence="2" type="ORF">METZ01_LOCUS316109</name>
</gene>
<proteinExistence type="predicted"/>
<evidence type="ECO:0000256" key="1">
    <source>
        <dbReference type="SAM" id="MobiDB-lite"/>
    </source>
</evidence>
<evidence type="ECO:0008006" key="3">
    <source>
        <dbReference type="Google" id="ProtNLM"/>
    </source>
</evidence>
<evidence type="ECO:0000313" key="2">
    <source>
        <dbReference type="EMBL" id="SVC63255.1"/>
    </source>
</evidence>
<dbReference type="SUPFAM" id="SSF110296">
    <property type="entry name" value="Oligoxyloglucan reducing end-specific cellobiohydrolase"/>
    <property type="match status" value="1"/>
</dbReference>
<reference evidence="2" key="1">
    <citation type="submission" date="2018-05" db="EMBL/GenBank/DDBJ databases">
        <authorList>
            <person name="Lanie J.A."/>
            <person name="Ng W.-L."/>
            <person name="Kazmierczak K.M."/>
            <person name="Andrzejewski T.M."/>
            <person name="Davidsen T.M."/>
            <person name="Wayne K.J."/>
            <person name="Tettelin H."/>
            <person name="Glass J.I."/>
            <person name="Rusch D."/>
            <person name="Podicherti R."/>
            <person name="Tsui H.-C.T."/>
            <person name="Winkler M.E."/>
        </authorList>
    </citation>
    <scope>NUCLEOTIDE SEQUENCE</scope>
</reference>
<sequence>SGLAHSGLHNAVGSGLYTATTLDDSFTRLGHSQLTPFFVLRQAQRLAIGANHGLWEWRRNETRYIQLHDETLTEVLGLAAVPGDPGLVIACSYGIATAYRDELGAARWTFHSDSPVPDERFANALYIDPAHPDQWLVGTEAGVFIYLATDRQWQASDLNGTPVRALCSARGRLWAGTDDRGILHSEDGMHWTLAGGPVEGAVYALHDTGTSLLAATQYGIVTGDGDGSWTQTGPRLSTTSITSTPRTPGTWAAGASPGGLWHTRDAGGHWQQAGDFKHVRVVLAPEEI</sequence>
<dbReference type="AlphaFoldDB" id="A0A382NSE5"/>
<accession>A0A382NSE5</accession>
<name>A0A382NSE5_9ZZZZ</name>
<dbReference type="InterPro" id="IPR015943">
    <property type="entry name" value="WD40/YVTN_repeat-like_dom_sf"/>
</dbReference>
<organism evidence="2">
    <name type="scientific">marine metagenome</name>
    <dbReference type="NCBI Taxonomy" id="408172"/>
    <lineage>
        <taxon>unclassified sequences</taxon>
        <taxon>metagenomes</taxon>
        <taxon>ecological metagenomes</taxon>
    </lineage>
</organism>
<dbReference type="EMBL" id="UINC01101990">
    <property type="protein sequence ID" value="SVC63255.1"/>
    <property type="molecule type" value="Genomic_DNA"/>
</dbReference>